<keyword evidence="4" id="KW-1185">Reference proteome</keyword>
<proteinExistence type="predicted"/>
<dbReference type="STRING" id="694573.A0A194UWW7"/>
<protein>
    <recommendedName>
        <fullName evidence="2">DUF6923 domain-containing protein</fullName>
    </recommendedName>
</protein>
<dbReference type="EMBL" id="KN714686">
    <property type="protein sequence ID" value="KUI56153.1"/>
    <property type="molecule type" value="Genomic_DNA"/>
</dbReference>
<dbReference type="Proteomes" id="UP000078576">
    <property type="component" value="Unassembled WGS sequence"/>
</dbReference>
<feature type="compositionally biased region" description="Low complexity" evidence="1">
    <location>
        <begin position="7"/>
        <end position="99"/>
    </location>
</feature>
<name>A0A194UWW7_CYTMA</name>
<dbReference type="SUPFAM" id="SSF101898">
    <property type="entry name" value="NHL repeat"/>
    <property type="match status" value="1"/>
</dbReference>
<evidence type="ECO:0000313" key="4">
    <source>
        <dbReference type="Proteomes" id="UP000078576"/>
    </source>
</evidence>
<dbReference type="AlphaFoldDB" id="A0A194UWW7"/>
<accession>A0A194UWW7</accession>
<feature type="compositionally biased region" description="Basic and acidic residues" evidence="1">
    <location>
        <begin position="454"/>
        <end position="466"/>
    </location>
</feature>
<organism evidence="3 4">
    <name type="scientific">Cytospora mali</name>
    <name type="common">Apple Valsa canker fungus</name>
    <name type="synonym">Valsa mali</name>
    <dbReference type="NCBI Taxonomy" id="578113"/>
    <lineage>
        <taxon>Eukaryota</taxon>
        <taxon>Fungi</taxon>
        <taxon>Dikarya</taxon>
        <taxon>Ascomycota</taxon>
        <taxon>Pezizomycotina</taxon>
        <taxon>Sordariomycetes</taxon>
        <taxon>Sordariomycetidae</taxon>
        <taxon>Diaporthales</taxon>
        <taxon>Cytosporaceae</taxon>
        <taxon>Cytospora</taxon>
    </lineage>
</organism>
<evidence type="ECO:0000256" key="1">
    <source>
        <dbReference type="SAM" id="MobiDB-lite"/>
    </source>
</evidence>
<evidence type="ECO:0000313" key="3">
    <source>
        <dbReference type="EMBL" id="KUI56153.1"/>
    </source>
</evidence>
<feature type="region of interest" description="Disordered" evidence="1">
    <location>
        <begin position="119"/>
        <end position="159"/>
    </location>
</feature>
<feature type="region of interest" description="Disordered" evidence="1">
    <location>
        <begin position="1"/>
        <end position="99"/>
    </location>
</feature>
<sequence>MTSSSVAPPSSAQTISTSSSLPSNVPSSSSTYSSTLSTSLPTSSSAGSSSSSSIIGSIGLPLPTTSSSVPSSSSATTSPTSPSVPTTSSSAAPSSSSTASLTSSLSTTSSVFSSVFTSATTSSGSNTSSGSASVTTSSSLSTNPSSTTASSTSASTPAASVNPYISQNLTRFACDGTAYETQSKSLYSLSLASGSYSAVGASNLFTDTVNALAYHPVENYLYAVAQNNRQYGYIVRIGAGGYYNIVPNGNIPQTGTGTPTSMTSGDIDSNSYYWLAYNSGQNWVQVDLNSGSPTYGQVLNNGSTTGLSTLITVSDWAYIPAYPNKLFAIGGQSMGAGTYSSYLLSFDMTTKAWTSLQTYSGLAGGVSATLVAGQAAWGAIYTTSDGFLWATENYTGRIYKFQIASPSASGFIYVSQGPAGTTNDGARCMNGPTTVTKKRTVNEDSGFQVKVRKNKETRDNSKKNEE</sequence>
<dbReference type="Pfam" id="PF21959">
    <property type="entry name" value="DUF6923"/>
    <property type="match status" value="1"/>
</dbReference>
<gene>
    <name evidence="3" type="ORF">VP1G_03474</name>
</gene>
<dbReference type="OrthoDB" id="4405280at2759"/>
<evidence type="ECO:0000259" key="2">
    <source>
        <dbReference type="Pfam" id="PF21959"/>
    </source>
</evidence>
<feature type="domain" description="DUF6923" evidence="2">
    <location>
        <begin position="184"/>
        <end position="429"/>
    </location>
</feature>
<feature type="region of interest" description="Disordered" evidence="1">
    <location>
        <begin position="437"/>
        <end position="466"/>
    </location>
</feature>
<dbReference type="InterPro" id="IPR054215">
    <property type="entry name" value="DUF6923"/>
</dbReference>
<reference evidence="4" key="1">
    <citation type="submission" date="2014-12" db="EMBL/GenBank/DDBJ databases">
        <title>Genome Sequence of Valsa Canker Pathogens Uncovers a Specific Adaption of Colonization on Woody Bark.</title>
        <authorList>
            <person name="Yin Z."/>
            <person name="Liu H."/>
            <person name="Gao X."/>
            <person name="Li Z."/>
            <person name="Song N."/>
            <person name="Ke X."/>
            <person name="Dai Q."/>
            <person name="Wu Y."/>
            <person name="Sun Y."/>
            <person name="Xu J.-R."/>
            <person name="Kang Z.K."/>
            <person name="Wang L."/>
            <person name="Huang L."/>
        </authorList>
    </citation>
    <scope>NUCLEOTIDE SEQUENCE [LARGE SCALE GENOMIC DNA]</scope>
    <source>
        <strain evidence="4">SXYL134</strain>
    </source>
</reference>